<dbReference type="AlphaFoldDB" id="A0ABD3QG54"/>
<evidence type="ECO:0000313" key="3">
    <source>
        <dbReference type="Proteomes" id="UP001530400"/>
    </source>
</evidence>
<keyword evidence="3" id="KW-1185">Reference proteome</keyword>
<name>A0ABD3QG54_9STRA</name>
<dbReference type="EMBL" id="JALLPJ020000197">
    <property type="protein sequence ID" value="KAL3799054.1"/>
    <property type="molecule type" value="Genomic_DNA"/>
</dbReference>
<dbReference type="Proteomes" id="UP001530400">
    <property type="component" value="Unassembled WGS sequence"/>
</dbReference>
<feature type="region of interest" description="Disordered" evidence="1">
    <location>
        <begin position="126"/>
        <end position="167"/>
    </location>
</feature>
<gene>
    <name evidence="2" type="ORF">ACHAWO_000975</name>
</gene>
<organism evidence="2 3">
    <name type="scientific">Cyclotella atomus</name>
    <dbReference type="NCBI Taxonomy" id="382360"/>
    <lineage>
        <taxon>Eukaryota</taxon>
        <taxon>Sar</taxon>
        <taxon>Stramenopiles</taxon>
        <taxon>Ochrophyta</taxon>
        <taxon>Bacillariophyta</taxon>
        <taxon>Coscinodiscophyceae</taxon>
        <taxon>Thalassiosirophycidae</taxon>
        <taxon>Stephanodiscales</taxon>
        <taxon>Stephanodiscaceae</taxon>
        <taxon>Cyclotella</taxon>
    </lineage>
</organism>
<evidence type="ECO:0000313" key="2">
    <source>
        <dbReference type="EMBL" id="KAL3799054.1"/>
    </source>
</evidence>
<evidence type="ECO:0008006" key="4">
    <source>
        <dbReference type="Google" id="ProtNLM"/>
    </source>
</evidence>
<reference evidence="2 3" key="1">
    <citation type="submission" date="2024-10" db="EMBL/GenBank/DDBJ databases">
        <title>Updated reference genomes for cyclostephanoid diatoms.</title>
        <authorList>
            <person name="Roberts W.R."/>
            <person name="Alverson A.J."/>
        </authorList>
    </citation>
    <scope>NUCLEOTIDE SEQUENCE [LARGE SCALE GENOMIC DNA]</scope>
    <source>
        <strain evidence="2 3">AJA010-31</strain>
    </source>
</reference>
<dbReference type="CDD" id="cd17039">
    <property type="entry name" value="Ubl_ubiquitin_like"/>
    <property type="match status" value="1"/>
</dbReference>
<dbReference type="SUPFAM" id="SSF54236">
    <property type="entry name" value="Ubiquitin-like"/>
    <property type="match status" value="1"/>
</dbReference>
<comment type="caution">
    <text evidence="2">The sequence shown here is derived from an EMBL/GenBank/DDBJ whole genome shotgun (WGS) entry which is preliminary data.</text>
</comment>
<proteinExistence type="predicted"/>
<protein>
    <recommendedName>
        <fullName evidence="4">Ubiquitin-like domain-containing protein</fullName>
    </recommendedName>
</protein>
<sequence>MGLTSPFFFYRPLLPSARTLAYYCTHPVILHYHKMSDQTVEIVVIRSSDGKQATISIPSDLQQTTLHTLKDHISSSSLGPIKRNEQRLFHLGKEIKSGNRSLDALGIGRFNVFSLHLHSLKPKEYEIDDDDEEDDDDEVEVVENGGSKNRRKRQDEKVVDLLESESDSDVEVVEVKEGKRRKKNEITID</sequence>
<feature type="compositionally biased region" description="Acidic residues" evidence="1">
    <location>
        <begin position="126"/>
        <end position="141"/>
    </location>
</feature>
<accession>A0ABD3QG54</accession>
<evidence type="ECO:0000256" key="1">
    <source>
        <dbReference type="SAM" id="MobiDB-lite"/>
    </source>
</evidence>
<dbReference type="Gene3D" id="3.10.20.90">
    <property type="entry name" value="Phosphatidylinositol 3-kinase Catalytic Subunit, Chain A, domain 1"/>
    <property type="match status" value="1"/>
</dbReference>
<dbReference type="InterPro" id="IPR029071">
    <property type="entry name" value="Ubiquitin-like_domsf"/>
</dbReference>